<feature type="transmembrane region" description="Helical" evidence="7">
    <location>
        <begin position="73"/>
        <end position="92"/>
    </location>
</feature>
<name>A0ABZ2SUD4_9ENTE</name>
<feature type="transmembrane region" description="Helical" evidence="7">
    <location>
        <begin position="330"/>
        <end position="351"/>
    </location>
</feature>
<feature type="transmembrane region" description="Helical" evidence="7">
    <location>
        <begin position="271"/>
        <end position="291"/>
    </location>
</feature>
<feature type="transmembrane region" description="Helical" evidence="7">
    <location>
        <begin position="160"/>
        <end position="182"/>
    </location>
</feature>
<feature type="transmembrane region" description="Helical" evidence="7">
    <location>
        <begin position="7"/>
        <end position="34"/>
    </location>
</feature>
<dbReference type="PANTHER" id="PTHR43124:SF3">
    <property type="entry name" value="CHLORAMPHENICOL EFFLUX PUMP RV0191"/>
    <property type="match status" value="1"/>
</dbReference>
<dbReference type="PROSITE" id="PS50850">
    <property type="entry name" value="MFS"/>
    <property type="match status" value="1"/>
</dbReference>
<dbReference type="SUPFAM" id="SSF103473">
    <property type="entry name" value="MFS general substrate transporter"/>
    <property type="match status" value="1"/>
</dbReference>
<reference evidence="9 10" key="2">
    <citation type="submission" date="2024-03" db="EMBL/GenBank/DDBJ databases">
        <title>The Genome Sequence of Enterococcus sp. DIV2402.</title>
        <authorList>
            <consortium name="The Broad Institute Genomics Platform"/>
            <consortium name="The Broad Institute Microbial Omics Core"/>
            <consortium name="The Broad Institute Genomic Center for Infectious Diseases"/>
            <person name="Earl A."/>
            <person name="Manson A."/>
            <person name="Gilmore M."/>
            <person name="Schwartman J."/>
            <person name="Shea T."/>
            <person name="Abouelleil A."/>
            <person name="Cao P."/>
            <person name="Chapman S."/>
            <person name="Cusick C."/>
            <person name="Young S."/>
            <person name="Neafsey D."/>
            <person name="Nusbaum C."/>
            <person name="Birren B."/>
        </authorList>
    </citation>
    <scope>NUCLEOTIDE SEQUENCE [LARGE SCALE GENOMIC DNA]</scope>
    <source>
        <strain evidence="9 10">DIV2402</strain>
    </source>
</reference>
<protein>
    <recommendedName>
        <fullName evidence="8">Major facilitator superfamily (MFS) profile domain-containing protein</fullName>
    </recommendedName>
</protein>
<dbReference type="Gene3D" id="1.20.1250.20">
    <property type="entry name" value="MFS general substrate transporter like domains"/>
    <property type="match status" value="1"/>
</dbReference>
<keyword evidence="4 7" id="KW-0812">Transmembrane</keyword>
<evidence type="ECO:0000256" key="6">
    <source>
        <dbReference type="ARBA" id="ARBA00023136"/>
    </source>
</evidence>
<dbReference type="CDD" id="cd17324">
    <property type="entry name" value="MFS_NepI_like"/>
    <property type="match status" value="1"/>
</dbReference>
<reference evidence="9 10" key="1">
    <citation type="submission" date="2021-03" db="EMBL/GenBank/DDBJ databases">
        <authorList>
            <person name="Gilmore M.S."/>
            <person name="Schwartzman J."/>
            <person name="Van Tyne D."/>
            <person name="Martin M."/>
            <person name="Earl A.M."/>
            <person name="Manson A.L."/>
            <person name="Straub T."/>
            <person name="Salamzade R."/>
            <person name="Saavedra J."/>
            <person name="Lebreton F."/>
            <person name="Prichula J."/>
            <person name="Schaufler K."/>
            <person name="Gaca A."/>
            <person name="Sgardioli B."/>
            <person name="Wagenaar J."/>
            <person name="Strong T."/>
        </authorList>
    </citation>
    <scope>NUCLEOTIDE SEQUENCE [LARGE SCALE GENOMIC DNA]</scope>
    <source>
        <strain evidence="9 10">DIV2402</strain>
    </source>
</reference>
<accession>A0ABZ2SUD4</accession>
<proteinExistence type="predicted"/>
<evidence type="ECO:0000259" key="8">
    <source>
        <dbReference type="PROSITE" id="PS50850"/>
    </source>
</evidence>
<keyword evidence="3" id="KW-1003">Cell membrane</keyword>
<evidence type="ECO:0000256" key="1">
    <source>
        <dbReference type="ARBA" id="ARBA00004651"/>
    </source>
</evidence>
<dbReference type="Pfam" id="PF07690">
    <property type="entry name" value="MFS_1"/>
    <property type="match status" value="1"/>
</dbReference>
<evidence type="ECO:0000256" key="2">
    <source>
        <dbReference type="ARBA" id="ARBA00022448"/>
    </source>
</evidence>
<evidence type="ECO:0000256" key="3">
    <source>
        <dbReference type="ARBA" id="ARBA00022475"/>
    </source>
</evidence>
<evidence type="ECO:0000313" key="9">
    <source>
        <dbReference type="EMBL" id="WYJ77524.1"/>
    </source>
</evidence>
<keyword evidence="5 7" id="KW-1133">Transmembrane helix</keyword>
<feature type="transmembrane region" description="Helical" evidence="7">
    <location>
        <begin position="357"/>
        <end position="376"/>
    </location>
</feature>
<organism evidence="9 10">
    <name type="scientific">Candidatus Enterococcus lowellii</name>
    <dbReference type="NCBI Taxonomy" id="2230877"/>
    <lineage>
        <taxon>Bacteria</taxon>
        <taxon>Bacillati</taxon>
        <taxon>Bacillota</taxon>
        <taxon>Bacilli</taxon>
        <taxon>Lactobacillales</taxon>
        <taxon>Enterococcaceae</taxon>
        <taxon>Enterococcus</taxon>
    </lineage>
</organism>
<evidence type="ECO:0000256" key="5">
    <source>
        <dbReference type="ARBA" id="ARBA00022989"/>
    </source>
</evidence>
<evidence type="ECO:0000313" key="10">
    <source>
        <dbReference type="Proteomes" id="UP000664701"/>
    </source>
</evidence>
<evidence type="ECO:0000256" key="7">
    <source>
        <dbReference type="SAM" id="Phobius"/>
    </source>
</evidence>
<feature type="transmembrane region" description="Helical" evidence="7">
    <location>
        <begin position="46"/>
        <end position="66"/>
    </location>
</feature>
<dbReference type="InterPro" id="IPR020846">
    <property type="entry name" value="MFS_dom"/>
</dbReference>
<dbReference type="InterPro" id="IPR011701">
    <property type="entry name" value="MFS"/>
</dbReference>
<sequence>MKDNKNLLILILTIGVFGIMNTEMGIIGILPLIAQEFHVSVPTAGLLVSGFALVVAIAGPTMPLLFSKVNRKTVMVLALTIFTASNIFSMFAPNFTLLLLARIIPAAFHPIYVSMALTVAGTSVERSESARAVAKVFIGVSAGMVLGVPVTSFIATEFSFAMSMLFFAVVNGIMLLATLLFVPSMPVTEVLSYGKQVSVLKKPLMLVAIILVILLNGALFGFYSYLSDFLENVTYLSTRMISFVLLIYGLTNILGNIIAGRVLTTNANKTIFIIPFALITTYVLLFLTGTLSGVTVLLITILGIIAGIIANINQYVIAEAGPEAPDFSNGLFLTAANLGTTFGPIICGIFISQFGTIYSLFGAIIFAILSIFVIILRNKIATTA</sequence>
<feature type="transmembrane region" description="Helical" evidence="7">
    <location>
        <begin position="203"/>
        <end position="226"/>
    </location>
</feature>
<dbReference type="EMBL" id="CP147251">
    <property type="protein sequence ID" value="WYJ77524.1"/>
    <property type="molecule type" value="Genomic_DNA"/>
</dbReference>
<dbReference type="InterPro" id="IPR036259">
    <property type="entry name" value="MFS_trans_sf"/>
</dbReference>
<feature type="transmembrane region" description="Helical" evidence="7">
    <location>
        <begin position="297"/>
        <end position="318"/>
    </location>
</feature>
<gene>
    <name evidence="9" type="ORF">DOK78_002162</name>
</gene>
<dbReference type="RefSeq" id="WP_207940355.1">
    <property type="nucleotide sequence ID" value="NZ_CP147251.1"/>
</dbReference>
<comment type="subcellular location">
    <subcellularLocation>
        <location evidence="1">Cell membrane</location>
        <topology evidence="1">Multi-pass membrane protein</topology>
    </subcellularLocation>
</comment>
<dbReference type="InterPro" id="IPR050189">
    <property type="entry name" value="MFS_Efflux_Transporters"/>
</dbReference>
<dbReference type="Proteomes" id="UP000664701">
    <property type="component" value="Chromosome"/>
</dbReference>
<keyword evidence="10" id="KW-1185">Reference proteome</keyword>
<feature type="transmembrane region" description="Helical" evidence="7">
    <location>
        <begin position="98"/>
        <end position="120"/>
    </location>
</feature>
<dbReference type="PANTHER" id="PTHR43124">
    <property type="entry name" value="PURINE EFFLUX PUMP PBUE"/>
    <property type="match status" value="1"/>
</dbReference>
<feature type="domain" description="Major facilitator superfamily (MFS) profile" evidence="8">
    <location>
        <begin position="8"/>
        <end position="379"/>
    </location>
</feature>
<keyword evidence="6 7" id="KW-0472">Membrane</keyword>
<feature type="transmembrane region" description="Helical" evidence="7">
    <location>
        <begin position="132"/>
        <end position="154"/>
    </location>
</feature>
<evidence type="ECO:0000256" key="4">
    <source>
        <dbReference type="ARBA" id="ARBA00022692"/>
    </source>
</evidence>
<keyword evidence="2" id="KW-0813">Transport</keyword>
<feature type="transmembrane region" description="Helical" evidence="7">
    <location>
        <begin position="238"/>
        <end position="259"/>
    </location>
</feature>